<keyword evidence="8 11" id="KW-1133">Transmembrane helix</keyword>
<dbReference type="InterPro" id="IPR039421">
    <property type="entry name" value="Type_1_exporter"/>
</dbReference>
<feature type="transmembrane region" description="Helical" evidence="11">
    <location>
        <begin position="140"/>
        <end position="160"/>
    </location>
</feature>
<proteinExistence type="inferred from homology"/>
<keyword evidence="5 11" id="KW-0812">Transmembrane</keyword>
<gene>
    <name evidence="14" type="ORF">NONO_c51030</name>
</gene>
<evidence type="ECO:0000313" key="15">
    <source>
        <dbReference type="Proteomes" id="UP000019150"/>
    </source>
</evidence>
<dbReference type="HOGENOM" id="CLU_000604_84_9_11"/>
<dbReference type="Gene3D" id="3.40.50.300">
    <property type="entry name" value="P-loop containing nucleotide triphosphate hydrolases"/>
    <property type="match status" value="1"/>
</dbReference>
<evidence type="ECO:0000256" key="8">
    <source>
        <dbReference type="ARBA" id="ARBA00022989"/>
    </source>
</evidence>
<dbReference type="GO" id="GO:0140359">
    <property type="term" value="F:ABC-type transporter activity"/>
    <property type="evidence" value="ECO:0007669"/>
    <property type="project" value="InterPro"/>
</dbReference>
<keyword evidence="2" id="KW-0813">Transport</keyword>
<feature type="domain" description="ABC transporter" evidence="12">
    <location>
        <begin position="338"/>
        <end position="574"/>
    </location>
</feature>
<dbReference type="PROSITE" id="PS50929">
    <property type="entry name" value="ABC_TM1F"/>
    <property type="match status" value="1"/>
</dbReference>
<evidence type="ECO:0000256" key="11">
    <source>
        <dbReference type="SAM" id="Phobius"/>
    </source>
</evidence>
<dbReference type="PATRIC" id="fig|1415166.3.peg.5265"/>
<dbReference type="Pfam" id="PF00664">
    <property type="entry name" value="ABC_membrane"/>
    <property type="match status" value="1"/>
</dbReference>
<sequence>MNLPLIDIVPRMSRMISRPERMRPALAVGIVVGLVEGLALASLLPAISALAEDAPVWGLGTAGWLWVLAALSAASFALNYAQSRANYAVALDFLRSIHRLTGDQVAKQPLGWFARPLAGRLSRMVSTELMSAGEIFAHMFGPLVSRVTAAVVIVVAAWFWNPLLGVILTLAVPVFVVITVLSTGLMRKGRSMHEPEELALADRIVEYAQCQGALRSCGRSEDFPPLSVALEKAYSTKRQALWLESAGMLLGGMVTQGVVVALISATGSMAVSGTLEPIPALAFIGLALRFSSTLSAITESAVGLESRRPLLDALDAVLTAPPLPEPHAPGVIGSPGTVELEAVTFRYAPGAEPALRDVSLTVPAGSMVALVGPSGSGKTTIARVVSRFYDVDEGRVLVGGVPVTEQTGAQLMAQLSMVFQDVYLFDDTLEANIAVGREGASEEEIRHAADLAGVTEIAARLPGGWQSRVGEGGRGLSGGERQRVAIARALLKKAPIVLLDEATSALDVENEAHVVAAIEKLREHATLIVIAHRLDTIAHADNIIQLDEDGTVAARGTHDELLARGGTYARFWDHLHSAQGWQLVNH</sequence>
<evidence type="ECO:0000256" key="1">
    <source>
        <dbReference type="ARBA" id="ARBA00004429"/>
    </source>
</evidence>
<dbReference type="RefSeq" id="WP_025351275.1">
    <property type="nucleotide sequence ID" value="NZ_CP006850.1"/>
</dbReference>
<dbReference type="InterPro" id="IPR003593">
    <property type="entry name" value="AAA+_ATPase"/>
</dbReference>
<dbReference type="InterPro" id="IPR003439">
    <property type="entry name" value="ABC_transporter-like_ATP-bd"/>
</dbReference>
<dbReference type="PANTHER" id="PTHR24221:SF503">
    <property type="entry name" value="MITOCHONDRIAL POTASSIUM CHANNEL ATP-BINDING SUBUNIT"/>
    <property type="match status" value="1"/>
</dbReference>
<dbReference type="Gene3D" id="1.20.1560.10">
    <property type="entry name" value="ABC transporter type 1, transmembrane domain"/>
    <property type="match status" value="1"/>
</dbReference>
<dbReference type="Proteomes" id="UP000019150">
    <property type="component" value="Chromosome"/>
</dbReference>
<dbReference type="GO" id="GO:0005524">
    <property type="term" value="F:ATP binding"/>
    <property type="evidence" value="ECO:0007669"/>
    <property type="project" value="UniProtKB-KW"/>
</dbReference>
<dbReference type="OrthoDB" id="9806127at2"/>
<dbReference type="STRING" id="1415166.NONO_c51030"/>
<evidence type="ECO:0000256" key="3">
    <source>
        <dbReference type="ARBA" id="ARBA00022475"/>
    </source>
</evidence>
<evidence type="ECO:0000256" key="2">
    <source>
        <dbReference type="ARBA" id="ARBA00022448"/>
    </source>
</evidence>
<keyword evidence="6" id="KW-0547">Nucleotide-binding</keyword>
<dbReference type="eggNOG" id="COG1132">
    <property type="taxonomic scope" value="Bacteria"/>
</dbReference>
<accession>W5TKW5</accession>
<feature type="transmembrane region" description="Helical" evidence="11">
    <location>
        <begin position="241"/>
        <end position="266"/>
    </location>
</feature>
<evidence type="ECO:0000256" key="10">
    <source>
        <dbReference type="ARBA" id="ARBA00023455"/>
    </source>
</evidence>
<keyword evidence="9 11" id="KW-0472">Membrane</keyword>
<evidence type="ECO:0000256" key="7">
    <source>
        <dbReference type="ARBA" id="ARBA00022840"/>
    </source>
</evidence>
<feature type="transmembrane region" description="Helical" evidence="11">
    <location>
        <begin position="166"/>
        <end position="186"/>
    </location>
</feature>
<organism evidence="14 15">
    <name type="scientific">Nocardia nova SH22a</name>
    <dbReference type="NCBI Taxonomy" id="1415166"/>
    <lineage>
        <taxon>Bacteria</taxon>
        <taxon>Bacillati</taxon>
        <taxon>Actinomycetota</taxon>
        <taxon>Actinomycetes</taxon>
        <taxon>Mycobacteriales</taxon>
        <taxon>Nocardiaceae</taxon>
        <taxon>Nocardia</taxon>
    </lineage>
</organism>
<evidence type="ECO:0000256" key="4">
    <source>
        <dbReference type="ARBA" id="ARBA00022519"/>
    </source>
</evidence>
<dbReference type="AlphaFoldDB" id="W5TKW5"/>
<dbReference type="InterPro" id="IPR036640">
    <property type="entry name" value="ABC1_TM_sf"/>
</dbReference>
<evidence type="ECO:0000259" key="13">
    <source>
        <dbReference type="PROSITE" id="PS50929"/>
    </source>
</evidence>
<dbReference type="SMART" id="SM00382">
    <property type="entry name" value="AAA"/>
    <property type="match status" value="1"/>
</dbReference>
<dbReference type="InterPro" id="IPR017871">
    <property type="entry name" value="ABC_transporter-like_CS"/>
</dbReference>
<dbReference type="Pfam" id="PF00005">
    <property type="entry name" value="ABC_tran"/>
    <property type="match status" value="1"/>
</dbReference>
<protein>
    <submittedName>
        <fullName evidence="14">Putative iron import ATP-binding/permease protein IrtB</fullName>
    </submittedName>
</protein>
<comment type="subcellular location">
    <subcellularLocation>
        <location evidence="1">Cell inner membrane</location>
        <topology evidence="1">Multi-pass membrane protein</topology>
    </subcellularLocation>
</comment>
<evidence type="ECO:0000313" key="14">
    <source>
        <dbReference type="EMBL" id="AHH19887.1"/>
    </source>
</evidence>
<dbReference type="InterPro" id="IPR027417">
    <property type="entry name" value="P-loop_NTPase"/>
</dbReference>
<dbReference type="SUPFAM" id="SSF90123">
    <property type="entry name" value="ABC transporter transmembrane region"/>
    <property type="match status" value="1"/>
</dbReference>
<dbReference type="InterPro" id="IPR011527">
    <property type="entry name" value="ABC1_TM_dom"/>
</dbReference>
<dbReference type="GO" id="GO:0005886">
    <property type="term" value="C:plasma membrane"/>
    <property type="evidence" value="ECO:0007669"/>
    <property type="project" value="UniProtKB-SubCell"/>
</dbReference>
<dbReference type="SUPFAM" id="SSF52540">
    <property type="entry name" value="P-loop containing nucleoside triphosphate hydrolases"/>
    <property type="match status" value="1"/>
</dbReference>
<evidence type="ECO:0000256" key="6">
    <source>
        <dbReference type="ARBA" id="ARBA00022741"/>
    </source>
</evidence>
<dbReference type="PROSITE" id="PS50893">
    <property type="entry name" value="ABC_TRANSPORTER_2"/>
    <property type="match status" value="1"/>
</dbReference>
<keyword evidence="15" id="KW-1185">Reference proteome</keyword>
<name>W5TKW5_9NOCA</name>
<dbReference type="FunFam" id="3.40.50.300:FF:000221">
    <property type="entry name" value="Multidrug ABC transporter ATP-binding protein"/>
    <property type="match status" value="1"/>
</dbReference>
<dbReference type="EMBL" id="CP006850">
    <property type="protein sequence ID" value="AHH19887.1"/>
    <property type="molecule type" value="Genomic_DNA"/>
</dbReference>
<dbReference type="PANTHER" id="PTHR24221">
    <property type="entry name" value="ATP-BINDING CASSETTE SUB-FAMILY B"/>
    <property type="match status" value="1"/>
</dbReference>
<keyword evidence="3" id="KW-1003">Cell membrane</keyword>
<feature type="transmembrane region" description="Helical" evidence="11">
    <location>
        <begin position="63"/>
        <end position="81"/>
    </location>
</feature>
<keyword evidence="4" id="KW-0997">Cell inner membrane</keyword>
<feature type="domain" description="ABC transmembrane type-1" evidence="13">
    <location>
        <begin position="25"/>
        <end position="306"/>
    </location>
</feature>
<keyword evidence="7 14" id="KW-0067">ATP-binding</keyword>
<comment type="similarity">
    <text evidence="10">Belongs to the ABC transporter superfamily. Siderophore-Fe(3+) uptake transporter (SIUT) (TC 3.A.1.21) family.</text>
</comment>
<dbReference type="PROSITE" id="PS00211">
    <property type="entry name" value="ABC_TRANSPORTER_1"/>
    <property type="match status" value="1"/>
</dbReference>
<evidence type="ECO:0000259" key="12">
    <source>
        <dbReference type="PROSITE" id="PS50893"/>
    </source>
</evidence>
<reference evidence="14 15" key="1">
    <citation type="journal article" date="2014" name="Appl. Environ. Microbiol.">
        <title>Insights into the Microbial Degradation of Rubber and Gutta-Percha by Analysis of the Complete Genome of Nocardia nova SH22a.</title>
        <authorList>
            <person name="Luo Q."/>
            <person name="Hiessl S."/>
            <person name="Poehlein A."/>
            <person name="Daniel R."/>
            <person name="Steinbuchel A."/>
        </authorList>
    </citation>
    <scope>NUCLEOTIDE SEQUENCE [LARGE SCALE GENOMIC DNA]</scope>
    <source>
        <strain evidence="14">SH22a</strain>
    </source>
</reference>
<evidence type="ECO:0000256" key="5">
    <source>
        <dbReference type="ARBA" id="ARBA00022692"/>
    </source>
</evidence>
<dbReference type="GO" id="GO:0016887">
    <property type="term" value="F:ATP hydrolysis activity"/>
    <property type="evidence" value="ECO:0007669"/>
    <property type="project" value="InterPro"/>
</dbReference>
<dbReference type="KEGG" id="nno:NONO_c51030"/>
<evidence type="ECO:0000256" key="9">
    <source>
        <dbReference type="ARBA" id="ARBA00023136"/>
    </source>
</evidence>